<accession>A0A7J7M0I5</accession>
<dbReference type="Proteomes" id="UP000541444">
    <property type="component" value="Unassembled WGS sequence"/>
</dbReference>
<protein>
    <submittedName>
        <fullName evidence="1">Uncharacterized protein</fullName>
    </submittedName>
</protein>
<evidence type="ECO:0000313" key="2">
    <source>
        <dbReference type="Proteomes" id="UP000541444"/>
    </source>
</evidence>
<dbReference type="AlphaFoldDB" id="A0A7J7M0I5"/>
<proteinExistence type="predicted"/>
<keyword evidence="2" id="KW-1185">Reference proteome</keyword>
<reference evidence="1 2" key="1">
    <citation type="journal article" date="2020" name="IScience">
        <title>Genome Sequencing of the Endangered Kingdonia uniflora (Circaeasteraceae, Ranunculales) Reveals Potential Mechanisms of Evolutionary Specialization.</title>
        <authorList>
            <person name="Sun Y."/>
            <person name="Deng T."/>
            <person name="Zhang A."/>
            <person name="Moore M.J."/>
            <person name="Landis J.B."/>
            <person name="Lin N."/>
            <person name="Zhang H."/>
            <person name="Zhang X."/>
            <person name="Huang J."/>
            <person name="Zhang X."/>
            <person name="Sun H."/>
            <person name="Wang H."/>
        </authorList>
    </citation>
    <scope>NUCLEOTIDE SEQUENCE [LARGE SCALE GENOMIC DNA]</scope>
    <source>
        <strain evidence="1">TB1705</strain>
        <tissue evidence="1">Leaf</tissue>
    </source>
</reference>
<sequence>MSDGCRLCPPQHSTVTKAAMLATRAALILISTCSSNIRIVSPTLMSTCSKETYKSRPFHKDHYIVRKVHEKCIHKTIICIGNNIKRIIAYLLPKVNTPLLLTIPPSK</sequence>
<dbReference type="EMBL" id="JACGCM010001848">
    <property type="protein sequence ID" value="KAF6148352.1"/>
    <property type="molecule type" value="Genomic_DNA"/>
</dbReference>
<comment type="caution">
    <text evidence="1">The sequence shown here is derived from an EMBL/GenBank/DDBJ whole genome shotgun (WGS) entry which is preliminary data.</text>
</comment>
<organism evidence="1 2">
    <name type="scientific">Kingdonia uniflora</name>
    <dbReference type="NCBI Taxonomy" id="39325"/>
    <lineage>
        <taxon>Eukaryota</taxon>
        <taxon>Viridiplantae</taxon>
        <taxon>Streptophyta</taxon>
        <taxon>Embryophyta</taxon>
        <taxon>Tracheophyta</taxon>
        <taxon>Spermatophyta</taxon>
        <taxon>Magnoliopsida</taxon>
        <taxon>Ranunculales</taxon>
        <taxon>Circaeasteraceae</taxon>
        <taxon>Kingdonia</taxon>
    </lineage>
</organism>
<gene>
    <name evidence="1" type="ORF">GIB67_025571</name>
</gene>
<name>A0A7J7M0I5_9MAGN</name>
<evidence type="ECO:0000313" key="1">
    <source>
        <dbReference type="EMBL" id="KAF6148352.1"/>
    </source>
</evidence>